<reference evidence="1" key="1">
    <citation type="submission" date="2016-05" db="EMBL/GenBank/DDBJ databases">
        <authorList>
            <person name="Lavstsen T."/>
            <person name="Jespersen J.S."/>
        </authorList>
    </citation>
    <scope>NUCLEOTIDE SEQUENCE</scope>
    <source>
        <tissue evidence="1">Brain</tissue>
    </source>
</reference>
<accession>A0A1A8EI88</accession>
<reference evidence="1" key="2">
    <citation type="submission" date="2016-06" db="EMBL/GenBank/DDBJ databases">
        <title>The genome of a short-lived fish provides insights into sex chromosome evolution and the genetic control of aging.</title>
        <authorList>
            <person name="Reichwald K."/>
            <person name="Felder M."/>
            <person name="Petzold A."/>
            <person name="Koch P."/>
            <person name="Groth M."/>
            <person name="Platzer M."/>
        </authorList>
    </citation>
    <scope>NUCLEOTIDE SEQUENCE</scope>
    <source>
        <tissue evidence="1">Brain</tissue>
    </source>
</reference>
<gene>
    <name evidence="1" type="primary">Nfu_g_1_004840</name>
</gene>
<evidence type="ECO:0000313" key="1">
    <source>
        <dbReference type="EMBL" id="SBQ44795.1"/>
    </source>
</evidence>
<sequence>LEILPVKIKAVVHESGSNVVAAMRPLEEKHAWASIRCAGHTLQLLMNTALKETCISRALCAARQLVEHFNKVELASTKLKMKREQMNVKKIFTDPRCQHKMEQYIPHDRQTPRTAMASR</sequence>
<dbReference type="AlphaFoldDB" id="A0A1A8EI88"/>
<protein>
    <submittedName>
        <fullName evidence="1">Uncharacterized protein</fullName>
    </submittedName>
</protein>
<name>A0A1A8EI88_NOTKA</name>
<feature type="non-terminal residue" evidence="1">
    <location>
        <position position="1"/>
    </location>
</feature>
<dbReference type="EMBL" id="HAEA01016314">
    <property type="protein sequence ID" value="SBQ44795.1"/>
    <property type="molecule type" value="Transcribed_RNA"/>
</dbReference>
<organism evidence="1">
    <name type="scientific">Nothobranchius kadleci</name>
    <name type="common">African annual killifish</name>
    <dbReference type="NCBI Taxonomy" id="1051664"/>
    <lineage>
        <taxon>Eukaryota</taxon>
        <taxon>Metazoa</taxon>
        <taxon>Chordata</taxon>
        <taxon>Craniata</taxon>
        <taxon>Vertebrata</taxon>
        <taxon>Euteleostomi</taxon>
        <taxon>Actinopterygii</taxon>
        <taxon>Neopterygii</taxon>
        <taxon>Teleostei</taxon>
        <taxon>Neoteleostei</taxon>
        <taxon>Acanthomorphata</taxon>
        <taxon>Ovalentaria</taxon>
        <taxon>Atherinomorphae</taxon>
        <taxon>Cyprinodontiformes</taxon>
        <taxon>Nothobranchiidae</taxon>
        <taxon>Nothobranchius</taxon>
    </lineage>
</organism>
<feature type="non-terminal residue" evidence="1">
    <location>
        <position position="119"/>
    </location>
</feature>
<proteinExistence type="predicted"/>